<evidence type="ECO:0000259" key="7">
    <source>
        <dbReference type="SMART" id="SM00928"/>
    </source>
</evidence>
<evidence type="ECO:0000256" key="2">
    <source>
        <dbReference type="ARBA" id="ARBA00007523"/>
    </source>
</evidence>
<evidence type="ECO:0000256" key="6">
    <source>
        <dbReference type="ARBA" id="ARBA00023014"/>
    </source>
</evidence>
<dbReference type="PANTHER" id="PTHR43578">
    <property type="entry name" value="NADH-QUINONE OXIDOREDUCTASE SUBUNIT F"/>
    <property type="match status" value="1"/>
</dbReference>
<gene>
    <name evidence="8" type="ORF">MasN3_12820</name>
</gene>
<dbReference type="Pfam" id="PF10589">
    <property type="entry name" value="NADH_4Fe-4S"/>
    <property type="match status" value="1"/>
</dbReference>
<dbReference type="SUPFAM" id="SSF140490">
    <property type="entry name" value="Nqo1C-terminal domain-like"/>
    <property type="match status" value="1"/>
</dbReference>
<dbReference type="InterPro" id="IPR036249">
    <property type="entry name" value="Thioredoxin-like_sf"/>
</dbReference>
<dbReference type="SMART" id="SM00928">
    <property type="entry name" value="NADH_4Fe-4S"/>
    <property type="match status" value="1"/>
</dbReference>
<keyword evidence="3" id="KW-0004">4Fe-4S</keyword>
<dbReference type="InterPro" id="IPR037225">
    <property type="entry name" value="Nuo51_FMN-bd_sf"/>
</dbReference>
<dbReference type="SUPFAM" id="SSF52833">
    <property type="entry name" value="Thioredoxin-like"/>
    <property type="match status" value="1"/>
</dbReference>
<evidence type="ECO:0000313" key="8">
    <source>
        <dbReference type="EMBL" id="BDT57788.1"/>
    </source>
</evidence>
<evidence type="ECO:0000313" key="9">
    <source>
        <dbReference type="Proteomes" id="UP001163336"/>
    </source>
</evidence>
<dbReference type="PANTHER" id="PTHR43578:SF3">
    <property type="entry name" value="NADH-QUINONE OXIDOREDUCTASE SUBUNIT F"/>
    <property type="match status" value="1"/>
</dbReference>
<dbReference type="InterPro" id="IPR001949">
    <property type="entry name" value="NADH-UbQ_OxRdtase_51kDa_CS"/>
</dbReference>
<dbReference type="PROSITE" id="PS00645">
    <property type="entry name" value="COMPLEX1_51K_2"/>
    <property type="match status" value="1"/>
</dbReference>
<evidence type="ECO:0000256" key="4">
    <source>
        <dbReference type="ARBA" id="ARBA00022723"/>
    </source>
</evidence>
<dbReference type="Proteomes" id="UP001163336">
    <property type="component" value="Chromosome"/>
</dbReference>
<dbReference type="Gene3D" id="3.40.30.10">
    <property type="entry name" value="Glutaredoxin"/>
    <property type="match status" value="1"/>
</dbReference>
<dbReference type="SUPFAM" id="SSF142019">
    <property type="entry name" value="Nqo1 FMN-binding domain-like"/>
    <property type="match status" value="1"/>
</dbReference>
<keyword evidence="9" id="KW-1185">Reference proteome</keyword>
<dbReference type="InterPro" id="IPR019575">
    <property type="entry name" value="Nuop51_4Fe4S-bd"/>
</dbReference>
<comment type="similarity">
    <text evidence="2">Belongs to the complex I 51 kDa subunit family.</text>
</comment>
<dbReference type="Gene3D" id="1.10.10.1590">
    <property type="entry name" value="NADH-quinone oxidoreductase subunit E"/>
    <property type="match status" value="1"/>
</dbReference>
<protein>
    <submittedName>
        <fullName evidence="8">NADH-quinone oxidoreductase subunit F</fullName>
    </submittedName>
</protein>
<dbReference type="RefSeq" id="WP_281913124.1">
    <property type="nucleotide sequence ID" value="NZ_AP026966.1"/>
</dbReference>
<evidence type="ECO:0000256" key="1">
    <source>
        <dbReference type="ARBA" id="ARBA00001917"/>
    </source>
</evidence>
<keyword evidence="6" id="KW-0411">Iron-sulfur</keyword>
<dbReference type="InterPro" id="IPR019554">
    <property type="entry name" value="Soluble_ligand-bd"/>
</dbReference>
<dbReference type="Gene3D" id="3.10.20.600">
    <property type="match status" value="1"/>
</dbReference>
<dbReference type="Gene3D" id="3.40.50.11540">
    <property type="entry name" value="NADH-ubiquinone oxidoreductase 51kDa subunit"/>
    <property type="match status" value="1"/>
</dbReference>
<dbReference type="Gene3D" id="1.20.1440.230">
    <property type="entry name" value="NADH-ubiquinone oxidoreductase 51kDa subunit, iron-sulphur binding domain"/>
    <property type="match status" value="1"/>
</dbReference>
<organism evidence="8 9">
    <name type="scientific">Massilia varians</name>
    <dbReference type="NCBI Taxonomy" id="457921"/>
    <lineage>
        <taxon>Bacteria</taxon>
        <taxon>Pseudomonadati</taxon>
        <taxon>Pseudomonadota</taxon>
        <taxon>Betaproteobacteria</taxon>
        <taxon>Burkholderiales</taxon>
        <taxon>Oxalobacteraceae</taxon>
        <taxon>Telluria group</taxon>
        <taxon>Massilia</taxon>
    </lineage>
</organism>
<feature type="domain" description="NADH-ubiquinone oxidoreductase 51kDa subunit iron-sulphur binding" evidence="7">
    <location>
        <begin position="490"/>
        <end position="535"/>
    </location>
</feature>
<dbReference type="PROSITE" id="PS00644">
    <property type="entry name" value="COMPLEX1_51K_1"/>
    <property type="match status" value="1"/>
</dbReference>
<dbReference type="EMBL" id="AP026966">
    <property type="protein sequence ID" value="BDT57788.1"/>
    <property type="molecule type" value="Genomic_DNA"/>
</dbReference>
<dbReference type="Pfam" id="PF01512">
    <property type="entry name" value="Complex1_51K"/>
    <property type="match status" value="1"/>
</dbReference>
<reference evidence="8" key="1">
    <citation type="submission" date="2022-11" db="EMBL/GenBank/DDBJ databases">
        <title>Isolation and characterization of PLA-degrading bacterium Massilia sp. from Antarctic soil.</title>
        <authorList>
            <person name="Sato K."/>
            <person name="Gomez-Fuentes C."/>
            <person name="Ahmad S.A."/>
            <person name="Zulkharnain A."/>
        </authorList>
    </citation>
    <scope>NUCLEOTIDE SEQUENCE</scope>
    <source>
        <strain evidence="8">N-3</strain>
    </source>
</reference>
<dbReference type="CDD" id="cd03082">
    <property type="entry name" value="TRX_Fd_NuoE_W_FDH_beta"/>
    <property type="match status" value="1"/>
</dbReference>
<dbReference type="Pfam" id="PF10531">
    <property type="entry name" value="SLBB"/>
    <property type="match status" value="1"/>
</dbReference>
<dbReference type="SUPFAM" id="SSF142984">
    <property type="entry name" value="Nqo1 middle domain-like"/>
    <property type="match status" value="1"/>
</dbReference>
<comment type="cofactor">
    <cofactor evidence="1">
        <name>FMN</name>
        <dbReference type="ChEBI" id="CHEBI:58210"/>
    </cofactor>
</comment>
<keyword evidence="4" id="KW-0479">Metal-binding</keyword>
<dbReference type="Pfam" id="PF01257">
    <property type="entry name" value="2Fe-2S_thioredx"/>
    <property type="match status" value="1"/>
</dbReference>
<evidence type="ECO:0000256" key="5">
    <source>
        <dbReference type="ARBA" id="ARBA00023004"/>
    </source>
</evidence>
<proteinExistence type="inferred from homology"/>
<keyword evidence="5" id="KW-0408">Iron</keyword>
<dbReference type="InterPro" id="IPR037207">
    <property type="entry name" value="Nuop51_4Fe4S-bd_sf"/>
</dbReference>
<dbReference type="InterPro" id="IPR011538">
    <property type="entry name" value="Nuo51_FMN-bd"/>
</dbReference>
<sequence length="568" mass="61898">MNYPVIPIARLGDGASRQRKRAAPKGRRVDPQALAEVQALLGLESRQPDLLIEHLHKIQDRYGCLESRHLAALAQEMRLAQAEVYEVASFYHHFDLVKEGEARPAALTVRVCASLSCEMAGARALLERLPGLLGREVRVLEAPCVGRCEQAPVAVVGQRAVPQASAEQVAARVAAGQTREEPTEHLDYDAYRAGGGYALLQACVAGTVDVEQVIGTLEASGLRGLGGAGFPLGRKWRIVRAEPGPRLMAINIDEGEPGTFKDRVYLERDPHRFLEGALIAAWAVGIEAIYIYLRDEYHGCRAMLEAELDKLRRDPPLANMPPIYLRRGAGAYICGEESAMIESIEGKRGMPRLRPPYVAQVGLFGRPTLEHNFESLHWVRDILERGADWFASHGRHGRRGLRSFSVSGRVRDPGVKLAPAGITIVELIEEYCGGMQDGHAFYAYLPGGASGGILPASMGDIPLDFDTLQPYGCFIGSAAVVVLSQHDSAVSAARNTLAFFKDESCGQCTPCRNGTAKALDLIRQPQWDTVLLGELSQVMRDASICGLGQAAPNPIDCVIKYFPHELAR</sequence>
<evidence type="ECO:0000256" key="3">
    <source>
        <dbReference type="ARBA" id="ARBA00022485"/>
    </source>
</evidence>
<accession>A0ABN6T8Z7</accession>
<name>A0ABN6T8Z7_9BURK</name>
<dbReference type="InterPro" id="IPR041921">
    <property type="entry name" value="NuoE_N"/>
</dbReference>